<gene>
    <name evidence="5" type="ORF">EZS28_007811</name>
</gene>
<sequence>MKSKTSDNPFHIPRGSKAFDLVVAEEKRKEDEKARTKNQGATAIPPRFRRTTIRELVGEPAKLKDKPDNPPIFRTREPREGMRDFIQKKREMFIIGMLIKEKDEEIKKMKKDCDKEEEKLKSNFQQLEQQKGDHDRMVQRTHQESQEQSRKLEKEAEDQQKLGQELKRLEQQIAKIQADIDKLKDKKQEHKDYKKFLDKLIEEEILSERLMEEKRKKELRKAKRAEYIARAEDCERKIERLKQGLPELSEEEIKKIQEQNEKDMIERGDITIEEIQERQEKEKEEKERLDKERLDKEKEQMKQSKKVQRKISQMGLQDDQKKDKDRSGGASTQTWSVTGGAPGYKEPKKEDKPIVQADIQEADQVLSEEEKLNKRNNRIAELEEEAMKLRKLAKDAMVVTYREEYDWMYFKDTEKVMGVLAKMKDDNLFLTQIRQQDSEKVQKLMKTKTQMRFAENRQIQQAELERKNQERNAAAIARSTGRTVKKVGRPDMFRSERPKMKREVIKEERKLTEEELELLEFFSE</sequence>
<name>A0A5J4WQ21_9EUKA</name>
<accession>A0A5J4WQ21</accession>
<evidence type="ECO:0000256" key="1">
    <source>
        <dbReference type="ARBA" id="ARBA00023054"/>
    </source>
</evidence>
<feature type="compositionally biased region" description="Basic and acidic residues" evidence="3">
    <location>
        <begin position="52"/>
        <end position="84"/>
    </location>
</feature>
<dbReference type="OrthoDB" id="10659811at2759"/>
<feature type="domain" description="DUF4200" evidence="4">
    <location>
        <begin position="85"/>
        <end position="202"/>
    </location>
</feature>
<comment type="caution">
    <text evidence="5">The sequence shown here is derived from an EMBL/GenBank/DDBJ whole genome shotgun (WGS) entry which is preliminary data.</text>
</comment>
<keyword evidence="1 2" id="KW-0175">Coiled coil</keyword>
<dbReference type="Proteomes" id="UP000324800">
    <property type="component" value="Unassembled WGS sequence"/>
</dbReference>
<dbReference type="InterPro" id="IPR051147">
    <property type="entry name" value="CFAP_domain-containing"/>
</dbReference>
<organism evidence="5 6">
    <name type="scientific">Streblomastix strix</name>
    <dbReference type="NCBI Taxonomy" id="222440"/>
    <lineage>
        <taxon>Eukaryota</taxon>
        <taxon>Metamonada</taxon>
        <taxon>Preaxostyla</taxon>
        <taxon>Oxymonadida</taxon>
        <taxon>Streblomastigidae</taxon>
        <taxon>Streblomastix</taxon>
    </lineage>
</organism>
<evidence type="ECO:0000313" key="6">
    <source>
        <dbReference type="Proteomes" id="UP000324800"/>
    </source>
</evidence>
<dbReference type="AlphaFoldDB" id="A0A5J4WQ21"/>
<dbReference type="Pfam" id="PF13863">
    <property type="entry name" value="DUF4200"/>
    <property type="match status" value="1"/>
</dbReference>
<dbReference type="GO" id="GO:0005856">
    <property type="term" value="C:cytoskeleton"/>
    <property type="evidence" value="ECO:0007669"/>
    <property type="project" value="UniProtKB-ARBA"/>
</dbReference>
<feature type="region of interest" description="Disordered" evidence="3">
    <location>
        <begin position="1"/>
        <end position="84"/>
    </location>
</feature>
<feature type="region of interest" description="Disordered" evidence="3">
    <location>
        <begin position="109"/>
        <end position="163"/>
    </location>
</feature>
<proteinExistence type="predicted"/>
<feature type="coiled-coil region" evidence="2">
    <location>
        <begin position="365"/>
        <end position="399"/>
    </location>
</feature>
<feature type="compositionally biased region" description="Basic and acidic residues" evidence="3">
    <location>
        <begin position="130"/>
        <end position="163"/>
    </location>
</feature>
<evidence type="ECO:0000313" key="5">
    <source>
        <dbReference type="EMBL" id="KAA6396662.1"/>
    </source>
</evidence>
<feature type="compositionally biased region" description="Basic and acidic residues" evidence="3">
    <location>
        <begin position="258"/>
        <end position="302"/>
    </location>
</feature>
<feature type="coiled-coil region" evidence="2">
    <location>
        <begin position="452"/>
        <end position="479"/>
    </location>
</feature>
<feature type="compositionally biased region" description="Basic and acidic residues" evidence="3">
    <location>
        <begin position="318"/>
        <end position="327"/>
    </location>
</feature>
<evidence type="ECO:0000256" key="2">
    <source>
        <dbReference type="SAM" id="Coils"/>
    </source>
</evidence>
<feature type="region of interest" description="Disordered" evidence="3">
    <location>
        <begin position="258"/>
        <end position="353"/>
    </location>
</feature>
<reference evidence="5 6" key="1">
    <citation type="submission" date="2019-03" db="EMBL/GenBank/DDBJ databases">
        <title>Single cell metagenomics reveals metabolic interactions within the superorganism composed of flagellate Streblomastix strix and complex community of Bacteroidetes bacteria on its surface.</title>
        <authorList>
            <person name="Treitli S.C."/>
            <person name="Kolisko M."/>
            <person name="Husnik F."/>
            <person name="Keeling P."/>
            <person name="Hampl V."/>
        </authorList>
    </citation>
    <scope>NUCLEOTIDE SEQUENCE [LARGE SCALE GENOMIC DNA]</scope>
    <source>
        <strain evidence="5">ST1C</strain>
    </source>
</reference>
<feature type="compositionally biased region" description="Basic and acidic residues" evidence="3">
    <location>
        <begin position="24"/>
        <end position="35"/>
    </location>
</feature>
<dbReference type="PANTHER" id="PTHR21683:SF3">
    <property type="entry name" value="CILIA AND FLAGELLA ASSOCIATED PROTEIN 100"/>
    <property type="match status" value="1"/>
</dbReference>
<dbReference type="PANTHER" id="PTHR21683">
    <property type="entry name" value="COILED-COIL DOMAIN-CONTAINING PROTEIN 42 LIKE-2-LIKE-RELATED"/>
    <property type="match status" value="1"/>
</dbReference>
<dbReference type="InterPro" id="IPR025252">
    <property type="entry name" value="DUF4200"/>
</dbReference>
<feature type="compositionally biased region" description="Basic and acidic residues" evidence="3">
    <location>
        <begin position="109"/>
        <end position="121"/>
    </location>
</feature>
<dbReference type="EMBL" id="SNRW01001372">
    <property type="protein sequence ID" value="KAA6396662.1"/>
    <property type="molecule type" value="Genomic_DNA"/>
</dbReference>
<evidence type="ECO:0000259" key="4">
    <source>
        <dbReference type="Pfam" id="PF13863"/>
    </source>
</evidence>
<evidence type="ECO:0000256" key="3">
    <source>
        <dbReference type="SAM" id="MobiDB-lite"/>
    </source>
</evidence>
<protein>
    <recommendedName>
        <fullName evidence="4">DUF4200 domain-containing protein</fullName>
    </recommendedName>
</protein>